<dbReference type="InterPro" id="IPR041356">
    <property type="entry name" value="PGM1_C"/>
</dbReference>
<dbReference type="RefSeq" id="WP_305991902.1">
    <property type="nucleotide sequence ID" value="NZ_JAVAMP010000003.1"/>
</dbReference>
<dbReference type="SUPFAM" id="SSF56059">
    <property type="entry name" value="Glutathione synthetase ATP-binding domain-like"/>
    <property type="match status" value="1"/>
</dbReference>
<comment type="caution">
    <text evidence="5">The sequence shown here is derived from an EMBL/GenBank/DDBJ whole genome shotgun (WGS) entry which is preliminary data.</text>
</comment>
<dbReference type="InterPro" id="IPR053269">
    <property type="entry name" value="Asp-Met_ligase"/>
</dbReference>
<dbReference type="InterPro" id="IPR003135">
    <property type="entry name" value="ATP-grasp_carboxylate-amine"/>
</dbReference>
<dbReference type="InterPro" id="IPR011761">
    <property type="entry name" value="ATP-grasp"/>
</dbReference>
<sequence length="435" mass="49684">MIVWVLNIGAEKYWNTVNAGIVDPNENIIVNRVEEMNLMLCREQDVMILREKPDEFFLMKLQELGFSIPRILTPDHADLLTPISELILKDVKLQQEILSLSADYEKAYFVPYAVTALEEQIANKCGLKIMSAPSHVSALINDKIFNRRMAENLGFDVCKGKVCHSIEEISEEYTRLVQESPFFDKVIIKEPFGASGKGLYIVDSEERLKSLLVRLKRFSRNRVDCSWIVEGWYPKKVDINYQIYIAPNGSIETFSIKEQVLRDTVYIGSRMPVQLSDQHIRLYKKFGDQIGKYLFELGYTGIASIDSIITETDVIIPIIEINGRFTLSTYISFLQNILGEVQVFTPYSKMITDSPLGYRELCLALENEGILYDIHKKEGVIVYTAGTLPSRSIDDSGVFPGRLFTLIVGESWKAIETYANKLENLVDNLQHKSIY</sequence>
<accession>A0ABT9IZ02</accession>
<proteinExistence type="predicted"/>
<evidence type="ECO:0000313" key="5">
    <source>
        <dbReference type="EMBL" id="MDP5274599.1"/>
    </source>
</evidence>
<keyword evidence="5" id="KW-0436">Ligase</keyword>
<name>A0ABT9IZ02_9BACL</name>
<evidence type="ECO:0000256" key="2">
    <source>
        <dbReference type="ARBA" id="ARBA00022840"/>
    </source>
</evidence>
<feature type="domain" description="ATP-grasp" evidence="4">
    <location>
        <begin position="147"/>
        <end position="352"/>
    </location>
</feature>
<evidence type="ECO:0000256" key="1">
    <source>
        <dbReference type="ARBA" id="ARBA00022741"/>
    </source>
</evidence>
<evidence type="ECO:0000259" key="4">
    <source>
        <dbReference type="PROSITE" id="PS50975"/>
    </source>
</evidence>
<evidence type="ECO:0000256" key="3">
    <source>
        <dbReference type="PROSITE-ProRule" id="PRU00409"/>
    </source>
</evidence>
<dbReference type="Pfam" id="PF18604">
    <property type="entry name" value="PreAtp-grasp"/>
    <property type="match status" value="1"/>
</dbReference>
<dbReference type="InterPro" id="IPR040754">
    <property type="entry name" value="PreAtp-grasp"/>
</dbReference>
<dbReference type="Pfam" id="PF02222">
    <property type="entry name" value="ATP-grasp"/>
    <property type="match status" value="1"/>
</dbReference>
<reference evidence="5 6" key="1">
    <citation type="submission" date="2023-08" db="EMBL/GenBank/DDBJ databases">
        <authorList>
            <person name="Park J.-S."/>
        </authorList>
    </citation>
    <scope>NUCLEOTIDE SEQUENCE [LARGE SCALE GENOMIC DNA]</scope>
    <source>
        <strain evidence="5 6">2205SS18-9</strain>
    </source>
</reference>
<keyword evidence="6" id="KW-1185">Reference proteome</keyword>
<protein>
    <submittedName>
        <fullName evidence="5">Peptide ligase PGM1-related protein</fullName>
    </submittedName>
</protein>
<dbReference type="EMBL" id="JAVAMP010000003">
    <property type="protein sequence ID" value="MDP5274599.1"/>
    <property type="molecule type" value="Genomic_DNA"/>
</dbReference>
<gene>
    <name evidence="5" type="ORF">Q5Y73_10800</name>
</gene>
<dbReference type="Proteomes" id="UP001231941">
    <property type="component" value="Unassembled WGS sequence"/>
</dbReference>
<dbReference type="PROSITE" id="PS50975">
    <property type="entry name" value="ATP_GRASP"/>
    <property type="match status" value="1"/>
</dbReference>
<organism evidence="5 6">
    <name type="scientific">Chengkuizengella axinellae</name>
    <dbReference type="NCBI Taxonomy" id="3064388"/>
    <lineage>
        <taxon>Bacteria</taxon>
        <taxon>Bacillati</taxon>
        <taxon>Bacillota</taxon>
        <taxon>Bacilli</taxon>
        <taxon>Bacillales</taxon>
        <taxon>Paenibacillaceae</taxon>
        <taxon>Chengkuizengella</taxon>
    </lineage>
</organism>
<dbReference type="Gene3D" id="3.30.470.20">
    <property type="entry name" value="ATP-grasp fold, B domain"/>
    <property type="match status" value="1"/>
</dbReference>
<keyword evidence="2 3" id="KW-0067">ATP-binding</keyword>
<dbReference type="PANTHER" id="PTHR37018:SF1">
    <property type="entry name" value="CULTURE SPECIFIC PROTEIN, PUTATIVE (AFU_ORTHOLOGUE AFUA_2G00130)-RELATED"/>
    <property type="match status" value="1"/>
</dbReference>
<keyword evidence="1 3" id="KW-0547">Nucleotide-binding</keyword>
<dbReference type="PANTHER" id="PTHR37018">
    <property type="entry name" value="CULTURE SPECIFIC PROTEIN, PUTATIVE (AFU_ORTHOLOGUE AFUA_2G00130)-RELATED"/>
    <property type="match status" value="1"/>
</dbReference>
<dbReference type="Pfam" id="PF18105">
    <property type="entry name" value="PGM1_C"/>
    <property type="match status" value="1"/>
</dbReference>
<dbReference type="GO" id="GO:0016874">
    <property type="term" value="F:ligase activity"/>
    <property type="evidence" value="ECO:0007669"/>
    <property type="project" value="UniProtKB-KW"/>
</dbReference>
<evidence type="ECO:0000313" key="6">
    <source>
        <dbReference type="Proteomes" id="UP001231941"/>
    </source>
</evidence>